<proteinExistence type="predicted"/>
<evidence type="ECO:0000313" key="2">
    <source>
        <dbReference type="EMBL" id="KAG5455768.1"/>
    </source>
</evidence>
<feature type="region of interest" description="Disordered" evidence="1">
    <location>
        <begin position="33"/>
        <end position="69"/>
    </location>
</feature>
<comment type="caution">
    <text evidence="2">The sequence shown here is derived from an EMBL/GenBank/DDBJ whole genome shotgun (WGS) entry which is preliminary data.</text>
</comment>
<evidence type="ECO:0000313" key="3">
    <source>
        <dbReference type="Proteomes" id="UP000673691"/>
    </source>
</evidence>
<protein>
    <submittedName>
        <fullName evidence="2">Uncharacterized protein</fullName>
    </submittedName>
</protein>
<name>A0A8H8DEX3_9FUNG</name>
<evidence type="ECO:0000256" key="1">
    <source>
        <dbReference type="SAM" id="MobiDB-lite"/>
    </source>
</evidence>
<accession>A0A8H8DEX3</accession>
<sequence length="138" mass="15418">MHIRQFPRPHVACRRGPLQTHVRGLEPQGRRIAVAERPRVARGARRRQTDRVHLGRPRAHPPQAAPTPFCSTHAQFSGLQSEDDVYPADHRPVGFLLDRSVPQGPTITAADAHHIKSPVVVQSNHPAGKWGCRPKKKK</sequence>
<reference evidence="2 3" key="1">
    <citation type="journal article" name="Sci. Rep.">
        <title>Genome-scale phylogenetic analyses confirm Olpidium as the closest living zoosporic fungus to the non-flagellated, terrestrial fungi.</title>
        <authorList>
            <person name="Chang Y."/>
            <person name="Rochon D."/>
            <person name="Sekimoto S."/>
            <person name="Wang Y."/>
            <person name="Chovatia M."/>
            <person name="Sandor L."/>
            <person name="Salamov A."/>
            <person name="Grigoriev I.V."/>
            <person name="Stajich J.E."/>
            <person name="Spatafora J.W."/>
        </authorList>
    </citation>
    <scope>NUCLEOTIDE SEQUENCE [LARGE SCALE GENOMIC DNA]</scope>
    <source>
        <strain evidence="2">S191</strain>
    </source>
</reference>
<gene>
    <name evidence="2" type="ORF">BJ554DRAFT_4704</name>
</gene>
<dbReference type="EMBL" id="JAEFCI010012834">
    <property type="protein sequence ID" value="KAG5455768.1"/>
    <property type="molecule type" value="Genomic_DNA"/>
</dbReference>
<dbReference type="AlphaFoldDB" id="A0A8H8DEX3"/>
<dbReference type="Proteomes" id="UP000673691">
    <property type="component" value="Unassembled WGS sequence"/>
</dbReference>
<keyword evidence="3" id="KW-1185">Reference proteome</keyword>
<organism evidence="2 3">
    <name type="scientific">Olpidium bornovanus</name>
    <dbReference type="NCBI Taxonomy" id="278681"/>
    <lineage>
        <taxon>Eukaryota</taxon>
        <taxon>Fungi</taxon>
        <taxon>Fungi incertae sedis</taxon>
        <taxon>Olpidiomycota</taxon>
        <taxon>Olpidiomycotina</taxon>
        <taxon>Olpidiomycetes</taxon>
        <taxon>Olpidiales</taxon>
        <taxon>Olpidiaceae</taxon>
        <taxon>Olpidium</taxon>
    </lineage>
</organism>